<gene>
    <name evidence="2" type="ORF">P174DRAFT_437623</name>
</gene>
<organism evidence="2 3">
    <name type="scientific">Aspergillus novofumigatus (strain IBT 16806)</name>
    <dbReference type="NCBI Taxonomy" id="1392255"/>
    <lineage>
        <taxon>Eukaryota</taxon>
        <taxon>Fungi</taxon>
        <taxon>Dikarya</taxon>
        <taxon>Ascomycota</taxon>
        <taxon>Pezizomycotina</taxon>
        <taxon>Eurotiomycetes</taxon>
        <taxon>Eurotiomycetidae</taxon>
        <taxon>Eurotiales</taxon>
        <taxon>Aspergillaceae</taxon>
        <taxon>Aspergillus</taxon>
        <taxon>Aspergillus subgen. Fumigati</taxon>
    </lineage>
</organism>
<evidence type="ECO:0000313" key="2">
    <source>
        <dbReference type="EMBL" id="PKX99175.1"/>
    </source>
</evidence>
<dbReference type="OrthoDB" id="3641178at2759"/>
<dbReference type="RefSeq" id="XP_024687770.1">
    <property type="nucleotide sequence ID" value="XM_024826348.1"/>
</dbReference>
<comment type="caution">
    <text evidence="2">The sequence shown here is derived from an EMBL/GenBank/DDBJ whole genome shotgun (WGS) entry which is preliminary data.</text>
</comment>
<dbReference type="EMBL" id="MSZS01000001">
    <property type="protein sequence ID" value="PKX99175.1"/>
    <property type="molecule type" value="Genomic_DNA"/>
</dbReference>
<evidence type="ECO:0000313" key="3">
    <source>
        <dbReference type="Proteomes" id="UP000234474"/>
    </source>
</evidence>
<accession>A0A2I1CNJ6</accession>
<dbReference type="GeneID" id="36533673"/>
<feature type="region of interest" description="Disordered" evidence="1">
    <location>
        <begin position="253"/>
        <end position="291"/>
    </location>
</feature>
<proteinExistence type="predicted"/>
<name>A0A2I1CNJ6_ASPN1</name>
<dbReference type="AlphaFoldDB" id="A0A2I1CNJ6"/>
<protein>
    <submittedName>
        <fullName evidence="2">Uncharacterized protein</fullName>
    </submittedName>
</protein>
<dbReference type="VEuPathDB" id="FungiDB:P174DRAFT_437623"/>
<evidence type="ECO:0000256" key="1">
    <source>
        <dbReference type="SAM" id="MobiDB-lite"/>
    </source>
</evidence>
<dbReference type="OMA" id="RQYKQCA"/>
<keyword evidence="3" id="KW-1185">Reference proteome</keyword>
<dbReference type="Proteomes" id="UP000234474">
    <property type="component" value="Unassembled WGS sequence"/>
</dbReference>
<sequence>MALSIAKKFIRFETSSSPQSPEQWKQTIQDVKLLYFQRQYKQCAARSSEILDAVKEPVSGACCYQNRNALTCSDRQIHPVYKTYLYFYSAISYEEMGRAAHNYSRRKLPLLKSALDSFVTCSTILPLTIPVPEINSETSSPASLVGSWTASDFSESPSPVGALVSSITDIIDKSMLCPDDDPFISDSEGWVDLALHIPEDLPPRIPHDDQRLMPSPLRLRKSSVDLRQASRQNQSARLCLPPPLPFKILPADPMKMNHESSGPNRTPRAQGRGQVHADEHKQTPVTPSRAESITRYNSTLKSLRVQINSSIADIHTLMDEITELQSARQASKSFRRSASFWSFSPVKEGPDGQEKLGSSGRVIVKETKEQRIARLRAEGWKTVGLRSPVRGWKGAAYYQAYCNSVLDELYLEV</sequence>
<reference evidence="3" key="1">
    <citation type="journal article" date="2018" name="Proc. Natl. Acad. Sci. U.S.A.">
        <title>Linking secondary metabolites to gene clusters through genome sequencing of six diverse Aspergillus species.</title>
        <authorList>
            <person name="Kaerboelling I."/>
            <person name="Vesth T.C."/>
            <person name="Frisvad J.C."/>
            <person name="Nybo J.L."/>
            <person name="Theobald S."/>
            <person name="Kuo A."/>
            <person name="Bowyer P."/>
            <person name="Matsuda Y."/>
            <person name="Mondo S."/>
            <person name="Lyhne E.K."/>
            <person name="Kogle M.E."/>
            <person name="Clum A."/>
            <person name="Lipzen A."/>
            <person name="Salamov A."/>
            <person name="Ngan C.Y."/>
            <person name="Daum C."/>
            <person name="Chiniquy J."/>
            <person name="Barry K."/>
            <person name="LaButti K."/>
            <person name="Haridas S."/>
            <person name="Simmons B.A."/>
            <person name="Magnuson J.K."/>
            <person name="Mortensen U.H."/>
            <person name="Larsen T.O."/>
            <person name="Grigoriev I.V."/>
            <person name="Baker S.E."/>
            <person name="Andersen M.R."/>
        </authorList>
    </citation>
    <scope>NUCLEOTIDE SEQUENCE [LARGE SCALE GENOMIC DNA]</scope>
    <source>
        <strain evidence="3">IBT 16806</strain>
    </source>
</reference>